<feature type="transmembrane region" description="Helical" evidence="9">
    <location>
        <begin position="503"/>
        <end position="521"/>
    </location>
</feature>
<dbReference type="GO" id="GO:0005886">
    <property type="term" value="C:plasma membrane"/>
    <property type="evidence" value="ECO:0007669"/>
    <property type="project" value="UniProtKB-SubCell"/>
</dbReference>
<evidence type="ECO:0000256" key="2">
    <source>
        <dbReference type="ARBA" id="ARBA00010065"/>
    </source>
</evidence>
<dbReference type="SUPFAM" id="SSF56317">
    <property type="entry name" value="Carbon-nitrogen hydrolase"/>
    <property type="match status" value="1"/>
</dbReference>
<dbReference type="PANTHER" id="PTHR38686">
    <property type="entry name" value="APOLIPOPROTEIN N-ACYLTRANSFERASE"/>
    <property type="match status" value="1"/>
</dbReference>
<dbReference type="OrthoDB" id="9804277at2"/>
<evidence type="ECO:0000256" key="9">
    <source>
        <dbReference type="HAMAP-Rule" id="MF_01148"/>
    </source>
</evidence>
<evidence type="ECO:0000256" key="1">
    <source>
        <dbReference type="ARBA" id="ARBA00004651"/>
    </source>
</evidence>
<proteinExistence type="inferred from homology"/>
<dbReference type="EMBL" id="FOVR01000005">
    <property type="protein sequence ID" value="SFO39199.1"/>
    <property type="molecule type" value="Genomic_DNA"/>
</dbReference>
<dbReference type="InterPro" id="IPR003010">
    <property type="entry name" value="C-N_Hydrolase"/>
</dbReference>
<dbReference type="InterPro" id="IPR004563">
    <property type="entry name" value="Apolipo_AcylTrfase"/>
</dbReference>
<keyword evidence="6 9" id="KW-1133">Transmembrane helix</keyword>
<dbReference type="GO" id="GO:0016410">
    <property type="term" value="F:N-acyltransferase activity"/>
    <property type="evidence" value="ECO:0007669"/>
    <property type="project" value="UniProtKB-UniRule"/>
</dbReference>
<evidence type="ECO:0000313" key="11">
    <source>
        <dbReference type="EMBL" id="SFO39199.1"/>
    </source>
</evidence>
<evidence type="ECO:0000256" key="3">
    <source>
        <dbReference type="ARBA" id="ARBA00022475"/>
    </source>
</evidence>
<dbReference type="STRING" id="655353.SAMN04488056_105163"/>
<keyword evidence="5 9" id="KW-0812">Transmembrane</keyword>
<keyword evidence="11" id="KW-0449">Lipoprotein</keyword>
<gene>
    <name evidence="9" type="primary">lnt</name>
    <name evidence="11" type="ORF">SAMN04488056_105163</name>
</gene>
<evidence type="ECO:0000256" key="8">
    <source>
        <dbReference type="ARBA" id="ARBA00023315"/>
    </source>
</evidence>
<dbReference type="HAMAP" id="MF_01148">
    <property type="entry name" value="Lnt"/>
    <property type="match status" value="1"/>
</dbReference>
<feature type="transmembrane region" description="Helical" evidence="9">
    <location>
        <begin position="177"/>
        <end position="197"/>
    </location>
</feature>
<keyword evidence="8 9" id="KW-0012">Acyltransferase</keyword>
<reference evidence="11 12" key="1">
    <citation type="submission" date="2016-10" db="EMBL/GenBank/DDBJ databases">
        <authorList>
            <person name="de Groot N.N."/>
        </authorList>
    </citation>
    <scope>NUCLEOTIDE SEQUENCE [LARGE SCALE GENOMIC DNA]</scope>
    <source>
        <strain evidence="11 12">CGMCC 1.9157</strain>
    </source>
</reference>
<accession>A0A1I5GTD0</accession>
<organism evidence="11 12">
    <name type="scientific">Cohaesibacter marisflavi</name>
    <dbReference type="NCBI Taxonomy" id="655353"/>
    <lineage>
        <taxon>Bacteria</taxon>
        <taxon>Pseudomonadati</taxon>
        <taxon>Pseudomonadota</taxon>
        <taxon>Alphaproteobacteria</taxon>
        <taxon>Hyphomicrobiales</taxon>
        <taxon>Cohaesibacteraceae</taxon>
    </lineage>
</organism>
<dbReference type="Gene3D" id="3.60.110.10">
    <property type="entry name" value="Carbon-nitrogen hydrolase"/>
    <property type="match status" value="1"/>
</dbReference>
<dbReference type="GO" id="GO:0042158">
    <property type="term" value="P:lipoprotein biosynthetic process"/>
    <property type="evidence" value="ECO:0007669"/>
    <property type="project" value="UniProtKB-UniRule"/>
</dbReference>
<dbReference type="EC" id="2.3.1.269" evidence="9"/>
<evidence type="ECO:0000259" key="10">
    <source>
        <dbReference type="PROSITE" id="PS50263"/>
    </source>
</evidence>
<feature type="domain" description="CN hydrolase" evidence="10">
    <location>
        <begin position="244"/>
        <end position="497"/>
    </location>
</feature>
<dbReference type="Pfam" id="PF20154">
    <property type="entry name" value="LNT_N"/>
    <property type="match status" value="1"/>
</dbReference>
<comment type="catalytic activity">
    <reaction evidence="9">
        <text>N-terminal S-1,2-diacyl-sn-glyceryl-L-cysteinyl-[lipoprotein] + a glycerophospholipid = N-acyl-S-1,2-diacyl-sn-glyceryl-L-cysteinyl-[lipoprotein] + a 2-acyl-sn-glycero-3-phospholipid + H(+)</text>
        <dbReference type="Rhea" id="RHEA:48228"/>
        <dbReference type="Rhea" id="RHEA-COMP:14681"/>
        <dbReference type="Rhea" id="RHEA-COMP:14684"/>
        <dbReference type="ChEBI" id="CHEBI:15378"/>
        <dbReference type="ChEBI" id="CHEBI:136912"/>
        <dbReference type="ChEBI" id="CHEBI:140656"/>
        <dbReference type="ChEBI" id="CHEBI:140657"/>
        <dbReference type="ChEBI" id="CHEBI:140660"/>
        <dbReference type="EC" id="2.3.1.269"/>
    </reaction>
</comment>
<feature type="transmembrane region" description="Helical" evidence="9">
    <location>
        <begin position="209"/>
        <end position="228"/>
    </location>
</feature>
<dbReference type="InterPro" id="IPR036526">
    <property type="entry name" value="C-N_Hydrolase_sf"/>
</dbReference>
<dbReference type="Pfam" id="PF00795">
    <property type="entry name" value="CN_hydrolase"/>
    <property type="match status" value="1"/>
</dbReference>
<feature type="transmembrane region" description="Helical" evidence="9">
    <location>
        <begin position="97"/>
        <end position="122"/>
    </location>
</feature>
<keyword evidence="7 9" id="KW-0472">Membrane</keyword>
<evidence type="ECO:0000256" key="5">
    <source>
        <dbReference type="ARBA" id="ARBA00022692"/>
    </source>
</evidence>
<evidence type="ECO:0000256" key="4">
    <source>
        <dbReference type="ARBA" id="ARBA00022679"/>
    </source>
</evidence>
<evidence type="ECO:0000256" key="6">
    <source>
        <dbReference type="ARBA" id="ARBA00022989"/>
    </source>
</evidence>
<name>A0A1I5GTD0_9HYPH</name>
<feature type="transmembrane region" description="Helical" evidence="9">
    <location>
        <begin position="134"/>
        <end position="157"/>
    </location>
</feature>
<keyword evidence="3 9" id="KW-1003">Cell membrane</keyword>
<evidence type="ECO:0000256" key="7">
    <source>
        <dbReference type="ARBA" id="ARBA00023136"/>
    </source>
</evidence>
<keyword evidence="4 9" id="KW-0808">Transferase</keyword>
<dbReference type="RefSeq" id="WP_090072500.1">
    <property type="nucleotide sequence ID" value="NZ_FOVR01000005.1"/>
</dbReference>
<dbReference type="PANTHER" id="PTHR38686:SF1">
    <property type="entry name" value="APOLIPOPROTEIN N-ACYLTRANSFERASE"/>
    <property type="match status" value="1"/>
</dbReference>
<dbReference type="Proteomes" id="UP000199236">
    <property type="component" value="Unassembled WGS sequence"/>
</dbReference>
<dbReference type="InterPro" id="IPR045378">
    <property type="entry name" value="LNT_N"/>
</dbReference>
<sequence length="529" mass="58163">MAFLISNLVLLDGWRRLLVAFLAGCLASLAQAPVSWFPLLWLCVPVFIWLLDSASLGKGAKMAARSMALVGWVFGLGFFLCTFYWIGAAFLVEADKFAVLMPFALFFFAAGLALFWAAACGLVSPLWSSSPMRIIWLALVWAALEWLRGTIFTGLPWGGLGQALTSTTVMMQALSLVGPQSMGLIAPIIFALPVFFFTEASSRKTGYRLASIAVLLFVSQGAFGFYRLGQPLPKPAAPVTVRIVQPNIMQREKWKLENRSWIFSRLLALTTLDRDGYPVEKVDLFVWPETAIPFYLIEQPAGLAAIADALPDKATLLTGALRREVNFTNSEQVYNSIYQLSGDGTIMASYDKIHLVPFGEYLPKERWLRAIGLKHLAAQLSGFSSGTKRKLLGGDNLGKILPLICYEIAFPSEILSYPAGANMIVNVTNDAWFGLTTGPWQHLHLAQMRAVETGLPVIRSANTGISAVIDPFGRLVAEQDLGTDGLVQDIVPARLSSTLYSRFGDSLFLFLWLLTGGLTLIKTRKSKFR</sequence>
<protein>
    <recommendedName>
        <fullName evidence="9">Apolipoprotein N-acyltransferase</fullName>
        <shortName evidence="9">ALP N-acyltransferase</shortName>
        <ecNumber evidence="9">2.3.1.269</ecNumber>
    </recommendedName>
</protein>
<dbReference type="AlphaFoldDB" id="A0A1I5GTD0"/>
<dbReference type="NCBIfam" id="TIGR00546">
    <property type="entry name" value="lnt"/>
    <property type="match status" value="1"/>
</dbReference>
<keyword evidence="12" id="KW-1185">Reference proteome</keyword>
<comment type="subcellular location">
    <subcellularLocation>
        <location evidence="1 9">Cell membrane</location>
        <topology evidence="1 9">Multi-pass membrane protein</topology>
    </subcellularLocation>
</comment>
<comment type="pathway">
    <text evidence="9">Protein modification; lipoprotein biosynthesis (N-acyl transfer).</text>
</comment>
<evidence type="ECO:0000313" key="12">
    <source>
        <dbReference type="Proteomes" id="UP000199236"/>
    </source>
</evidence>
<feature type="transmembrane region" description="Helical" evidence="9">
    <location>
        <begin position="39"/>
        <end position="57"/>
    </location>
</feature>
<dbReference type="CDD" id="cd07571">
    <property type="entry name" value="ALP_N-acyl_transferase"/>
    <property type="match status" value="1"/>
</dbReference>
<comment type="similarity">
    <text evidence="2 9">Belongs to the CN hydrolase family. Apolipoprotein N-acyltransferase subfamily.</text>
</comment>
<dbReference type="PROSITE" id="PS50263">
    <property type="entry name" value="CN_HYDROLASE"/>
    <property type="match status" value="1"/>
</dbReference>
<comment type="function">
    <text evidence="9">Catalyzes the phospholipid dependent N-acylation of the N-terminal cysteine of apolipoprotein, the last step in lipoprotein maturation.</text>
</comment>
<dbReference type="UniPathway" id="UPA00666"/>
<feature type="transmembrane region" description="Helical" evidence="9">
    <location>
        <begin position="69"/>
        <end position="91"/>
    </location>
</feature>